<dbReference type="EMBL" id="ACEC01000093">
    <property type="protein sequence ID" value="EEG29647.1"/>
    <property type="molecule type" value="Genomic_DNA"/>
</dbReference>
<gene>
    <name evidence="1" type="ORF">CLOSTMETH_02660</name>
</gene>
<organism evidence="1 2">
    <name type="scientific">[Clostridium] methylpentosum DSM 5476</name>
    <dbReference type="NCBI Taxonomy" id="537013"/>
    <lineage>
        <taxon>Bacteria</taxon>
        <taxon>Bacillati</taxon>
        <taxon>Bacillota</taxon>
        <taxon>Clostridia</taxon>
        <taxon>Eubacteriales</taxon>
        <taxon>Oscillospiraceae</taxon>
        <taxon>Oscillospiraceae incertae sedis</taxon>
    </lineage>
</organism>
<dbReference type="STRING" id="537013.CLOSTMETH_02660"/>
<proteinExistence type="predicted"/>
<name>C0EFL8_9FIRM</name>
<keyword evidence="2" id="KW-1185">Reference proteome</keyword>
<protein>
    <submittedName>
        <fullName evidence="1">Uncharacterized protein</fullName>
    </submittedName>
</protein>
<dbReference type="Proteomes" id="UP000003340">
    <property type="component" value="Unassembled WGS sequence"/>
</dbReference>
<comment type="caution">
    <text evidence="1">The sequence shown here is derived from an EMBL/GenBank/DDBJ whole genome shotgun (WGS) entry which is preliminary data.</text>
</comment>
<evidence type="ECO:0000313" key="2">
    <source>
        <dbReference type="Proteomes" id="UP000003340"/>
    </source>
</evidence>
<reference evidence="1 2" key="2">
    <citation type="submission" date="2009-02" db="EMBL/GenBank/DDBJ databases">
        <title>Draft genome sequence of Clostridium methylpentosum (DSM 5476).</title>
        <authorList>
            <person name="Sudarsanam P."/>
            <person name="Ley R."/>
            <person name="Guruge J."/>
            <person name="Turnbaugh P.J."/>
            <person name="Mahowald M."/>
            <person name="Liep D."/>
            <person name="Gordon J."/>
        </authorList>
    </citation>
    <scope>NUCLEOTIDE SEQUENCE [LARGE SCALE GENOMIC DNA]</scope>
    <source>
        <strain evidence="1 2">DSM 5476</strain>
    </source>
</reference>
<dbReference type="AlphaFoldDB" id="C0EFL8"/>
<sequence>MVLFYTNDRNFFGESEILVILITMVYNESQLKWRRMAFSFQLLSALSL</sequence>
<dbReference type="HOGENOM" id="CLU_3151323_0_0_9"/>
<evidence type="ECO:0000313" key="1">
    <source>
        <dbReference type="EMBL" id="EEG29647.1"/>
    </source>
</evidence>
<reference evidence="1 2" key="1">
    <citation type="submission" date="2009-01" db="EMBL/GenBank/DDBJ databases">
        <authorList>
            <person name="Fulton L."/>
            <person name="Clifton S."/>
            <person name="Fulton B."/>
            <person name="Xu J."/>
            <person name="Minx P."/>
            <person name="Pepin K.H."/>
            <person name="Johnson M."/>
            <person name="Bhonagiri V."/>
            <person name="Nash W.E."/>
            <person name="Mardis E.R."/>
            <person name="Wilson R.K."/>
        </authorList>
    </citation>
    <scope>NUCLEOTIDE SEQUENCE [LARGE SCALE GENOMIC DNA]</scope>
    <source>
        <strain evidence="1 2">DSM 5476</strain>
    </source>
</reference>
<accession>C0EFL8</accession>